<name>A0A5E4NBS4_9HEMI</name>
<evidence type="ECO:0000313" key="19">
    <source>
        <dbReference type="Proteomes" id="UP000325440"/>
    </source>
</evidence>
<evidence type="ECO:0000256" key="4">
    <source>
        <dbReference type="ARBA" id="ARBA00008269"/>
    </source>
</evidence>
<dbReference type="Pfam" id="PF00443">
    <property type="entry name" value="UCH"/>
    <property type="match status" value="1"/>
</dbReference>
<dbReference type="PROSITE" id="PS50271">
    <property type="entry name" value="ZF_UBP"/>
    <property type="match status" value="1"/>
</dbReference>
<evidence type="ECO:0000256" key="13">
    <source>
        <dbReference type="RuleBase" id="RU366025"/>
    </source>
</evidence>
<feature type="domain" description="USP" evidence="15">
    <location>
        <begin position="148"/>
        <end position="607"/>
    </location>
</feature>
<dbReference type="Gene3D" id="3.30.40.10">
    <property type="entry name" value="Zinc/RING finger domain, C3HC4 (zinc finger)"/>
    <property type="match status" value="1"/>
</dbReference>
<dbReference type="SMART" id="SM00695">
    <property type="entry name" value="DUSP"/>
    <property type="match status" value="2"/>
</dbReference>
<keyword evidence="13" id="KW-0833">Ubl conjugation pathway</keyword>
<dbReference type="GO" id="GO:0048471">
    <property type="term" value="C:perinuclear region of cytoplasm"/>
    <property type="evidence" value="ECO:0007669"/>
    <property type="project" value="UniProtKB-SubCell"/>
</dbReference>
<dbReference type="EC" id="3.4.19.12" evidence="13"/>
<feature type="compositionally biased region" description="Basic residues" evidence="14">
    <location>
        <begin position="263"/>
        <end position="272"/>
    </location>
</feature>
<dbReference type="SUPFAM" id="SSF54001">
    <property type="entry name" value="Cysteine proteinases"/>
    <property type="match status" value="1"/>
</dbReference>
<dbReference type="PROSITE" id="PS00972">
    <property type="entry name" value="USP_1"/>
    <property type="match status" value="1"/>
</dbReference>
<dbReference type="CDD" id="cd02674">
    <property type="entry name" value="Peptidase_C19R"/>
    <property type="match status" value="1"/>
</dbReference>
<dbReference type="Gene3D" id="3.30.2230.10">
    <property type="entry name" value="DUSP-like"/>
    <property type="match status" value="2"/>
</dbReference>
<protein>
    <recommendedName>
        <fullName evidence="13">Ubiquitin carboxyl-terminal hydrolase</fullName>
        <ecNumber evidence="13">3.4.19.12</ecNumber>
    </recommendedName>
</protein>
<dbReference type="GO" id="GO:0016579">
    <property type="term" value="P:protein deubiquitination"/>
    <property type="evidence" value="ECO:0007669"/>
    <property type="project" value="InterPro"/>
</dbReference>
<keyword evidence="10" id="KW-0862">Zinc</keyword>
<dbReference type="SUPFAM" id="SSF143791">
    <property type="entry name" value="DUSP-like"/>
    <property type="match status" value="2"/>
</dbReference>
<evidence type="ECO:0000256" key="6">
    <source>
        <dbReference type="ARBA" id="ARBA00022583"/>
    </source>
</evidence>
<dbReference type="InterPro" id="IPR013083">
    <property type="entry name" value="Znf_RING/FYVE/PHD"/>
</dbReference>
<dbReference type="GO" id="GO:0006897">
    <property type="term" value="P:endocytosis"/>
    <property type="evidence" value="ECO:0007669"/>
    <property type="project" value="UniProtKB-KW"/>
</dbReference>
<evidence type="ECO:0000256" key="8">
    <source>
        <dbReference type="ARBA" id="ARBA00022737"/>
    </source>
</evidence>
<keyword evidence="19" id="KW-1185">Reference proteome</keyword>
<evidence type="ECO:0000256" key="14">
    <source>
        <dbReference type="SAM" id="MobiDB-lite"/>
    </source>
</evidence>
<dbReference type="Proteomes" id="UP000325440">
    <property type="component" value="Unassembled WGS sequence"/>
</dbReference>
<reference evidence="18 19" key="1">
    <citation type="submission" date="2019-08" db="EMBL/GenBank/DDBJ databases">
        <authorList>
            <person name="Alioto T."/>
            <person name="Alioto T."/>
            <person name="Gomez Garrido J."/>
        </authorList>
    </citation>
    <scope>NUCLEOTIDE SEQUENCE [LARGE SCALE GENOMIC DNA]</scope>
</reference>
<dbReference type="GO" id="GO:0004843">
    <property type="term" value="F:cysteine-type deubiquitinase activity"/>
    <property type="evidence" value="ECO:0007669"/>
    <property type="project" value="UniProtKB-UniRule"/>
</dbReference>
<dbReference type="Pfam" id="PF06337">
    <property type="entry name" value="DUSP"/>
    <property type="match status" value="2"/>
</dbReference>
<dbReference type="PROSITE" id="PS50235">
    <property type="entry name" value="USP_3"/>
    <property type="match status" value="1"/>
</dbReference>
<dbReference type="InterPro" id="IPR028889">
    <property type="entry name" value="USP"/>
</dbReference>
<dbReference type="InterPro" id="IPR001394">
    <property type="entry name" value="Peptidase_C19_UCH"/>
</dbReference>
<keyword evidence="5" id="KW-0963">Cytoplasm</keyword>
<feature type="domain" description="DUSP" evidence="17">
    <location>
        <begin position="608"/>
        <end position="705"/>
    </location>
</feature>
<evidence type="ECO:0000259" key="16">
    <source>
        <dbReference type="PROSITE" id="PS50271"/>
    </source>
</evidence>
<evidence type="ECO:0000256" key="3">
    <source>
        <dbReference type="ARBA" id="ARBA00004556"/>
    </source>
</evidence>
<feature type="region of interest" description="Disordered" evidence="14">
    <location>
        <begin position="257"/>
        <end position="314"/>
    </location>
</feature>
<sequence length="890" mass="102505">MEDCSHFTVHHLTAIEKCAEFLEHHIGGLICCVCQSKKPEVWFCISPDCLQAFCYDGGCDHSYLHFKDNKTHCLHLSLPSMRLCCYVCVKECNIGNNTRTLNGVRRGSNCSIEFYRNSVLVNNSGESADEDSDDEYRLTKDHKPTGLTGLQNIGNTCYMNAALQALSNTPPLTDYFLTCFPEYTYHQSENQLNLSRAYHRLIQEIWHTKRPGYVTPTSILYTMRNVFPMFRGFHQHDTQEFLRCFMDQLHEELKEPELEAVPSKHHSYKVTSRKQSVEQSHLAMPEDDKDECSDNDELKSLTNADSSSEGVDEYETCDSGVSERSSLSEETSERINLTKKLERHLFAKMNHGNKVTLCQKNRKLHVKYNSIISEIFDGKLLSSVQCLTCNRVSSRVEAFQDLSLPIPTRDHVTVLHQSSTNLCSVHKLSDIYTNQQVIQNWIFWFWDMMYRWLWGPTVGLHDCLAAFFSADELKGDNMYSCEKCKKLRNGIKFSKLLELPEVLCIHLKRFRHELMFSSKITSYVTFPIDGLDLRPYVHKDCTSQVTTYKLVSVICHHGTIGSGGHYTCYSLNPINEQWYEFDDQCVTLVSAEIVRSSEAYVLFYKKNSPITNRIRTQMRQVQVNKTQPNCSQEVCFISTRWLSKFNTFAEPGPIDNYDFMCHHNRVKPTHEPQINHYATMVSSQIWDFLHSKFGGGPKCTNNQLQRCEICYADYIEMLLRNRAETETKTFTRLREESNPHDLSPDYAISMIWFKCWEAFLNGVSSEPPGPIDNSKLIEKTDSLISESTDYVSVTEIQWEYLWRIYSGGPAIEINELQIPTVNTDICLNQTNTNLDKLGNVDEPVQEPDKIILETEGVEIVSNQDSGDQPMTVTNKQQQMQQEYSAVKKIN</sequence>
<evidence type="ECO:0000259" key="15">
    <source>
        <dbReference type="PROSITE" id="PS50235"/>
    </source>
</evidence>
<feature type="domain" description="UBP-type" evidence="16">
    <location>
        <begin position="2"/>
        <end position="112"/>
    </location>
</feature>
<keyword evidence="11" id="KW-0206">Cytoskeleton</keyword>
<dbReference type="InterPro" id="IPR038765">
    <property type="entry name" value="Papain-like_cys_pep_sf"/>
</dbReference>
<evidence type="ECO:0000256" key="9">
    <source>
        <dbReference type="ARBA" id="ARBA00022771"/>
    </source>
</evidence>
<gene>
    <name evidence="18" type="ORF">CINCED_3A023475</name>
</gene>
<dbReference type="PROSITE" id="PS51283">
    <property type="entry name" value="DUSP"/>
    <property type="match status" value="2"/>
</dbReference>
<dbReference type="GO" id="GO:0005813">
    <property type="term" value="C:centrosome"/>
    <property type="evidence" value="ECO:0007669"/>
    <property type="project" value="UniProtKB-SubCell"/>
</dbReference>
<feature type="domain" description="DUSP" evidence="17">
    <location>
        <begin position="721"/>
        <end position="817"/>
    </location>
</feature>
<evidence type="ECO:0000259" key="17">
    <source>
        <dbReference type="PROSITE" id="PS51283"/>
    </source>
</evidence>
<dbReference type="SUPFAM" id="SSF57850">
    <property type="entry name" value="RING/U-box"/>
    <property type="match status" value="1"/>
</dbReference>
<dbReference type="InterPro" id="IPR001607">
    <property type="entry name" value="Znf_UBP"/>
</dbReference>
<evidence type="ECO:0000256" key="2">
    <source>
        <dbReference type="ARBA" id="ARBA00004300"/>
    </source>
</evidence>
<evidence type="ECO:0000256" key="5">
    <source>
        <dbReference type="ARBA" id="ARBA00022490"/>
    </source>
</evidence>
<dbReference type="PANTHER" id="PTHR21646:SF86">
    <property type="entry name" value="UBIQUITIN CARBOXYL-TERMINAL HYDROLASE"/>
    <property type="match status" value="1"/>
</dbReference>
<keyword evidence="9 12" id="KW-0863">Zinc-finger</keyword>
<proteinExistence type="inferred from homology"/>
<dbReference type="Gene3D" id="3.90.70.10">
    <property type="entry name" value="Cysteine proteinases"/>
    <property type="match status" value="1"/>
</dbReference>
<comment type="similarity">
    <text evidence="4">Belongs to the peptidase C19 family. USP20/USP33 subfamily.</text>
</comment>
<keyword evidence="7" id="KW-0479">Metal-binding</keyword>
<evidence type="ECO:0000256" key="10">
    <source>
        <dbReference type="ARBA" id="ARBA00022833"/>
    </source>
</evidence>
<accession>A0A5E4NBS4</accession>
<evidence type="ECO:0000256" key="12">
    <source>
        <dbReference type="PROSITE-ProRule" id="PRU00502"/>
    </source>
</evidence>
<dbReference type="InterPro" id="IPR035927">
    <property type="entry name" value="DUSP-like_sf"/>
</dbReference>
<dbReference type="GO" id="GO:0008270">
    <property type="term" value="F:zinc ion binding"/>
    <property type="evidence" value="ECO:0007669"/>
    <property type="project" value="UniProtKB-KW"/>
</dbReference>
<keyword evidence="6" id="KW-0254">Endocytosis</keyword>
<keyword evidence="8" id="KW-0677">Repeat</keyword>
<organism evidence="18 19">
    <name type="scientific">Cinara cedri</name>
    <dbReference type="NCBI Taxonomy" id="506608"/>
    <lineage>
        <taxon>Eukaryota</taxon>
        <taxon>Metazoa</taxon>
        <taxon>Ecdysozoa</taxon>
        <taxon>Arthropoda</taxon>
        <taxon>Hexapoda</taxon>
        <taxon>Insecta</taxon>
        <taxon>Pterygota</taxon>
        <taxon>Neoptera</taxon>
        <taxon>Paraneoptera</taxon>
        <taxon>Hemiptera</taxon>
        <taxon>Sternorrhyncha</taxon>
        <taxon>Aphidomorpha</taxon>
        <taxon>Aphidoidea</taxon>
        <taxon>Aphididae</taxon>
        <taxon>Lachninae</taxon>
        <taxon>Cinara</taxon>
    </lineage>
</organism>
<keyword evidence="13 18" id="KW-0645">Protease</keyword>
<comment type="subcellular location">
    <subcellularLocation>
        <location evidence="2">Cytoplasm</location>
        <location evidence="2">Cytoskeleton</location>
        <location evidence="2">Microtubule organizing center</location>
        <location evidence="2">Centrosome</location>
    </subcellularLocation>
    <subcellularLocation>
        <location evidence="3">Cytoplasm</location>
        <location evidence="3">Perinuclear region</location>
    </subcellularLocation>
</comment>
<dbReference type="OrthoDB" id="73004at2759"/>
<feature type="compositionally biased region" description="Polar residues" evidence="14">
    <location>
        <begin position="300"/>
        <end position="309"/>
    </location>
</feature>
<dbReference type="PROSITE" id="PS00973">
    <property type="entry name" value="USP_2"/>
    <property type="match status" value="1"/>
</dbReference>
<evidence type="ECO:0000256" key="1">
    <source>
        <dbReference type="ARBA" id="ARBA00000707"/>
    </source>
</evidence>
<keyword evidence="13" id="KW-0788">Thiol protease</keyword>
<evidence type="ECO:0000313" key="18">
    <source>
        <dbReference type="EMBL" id="VVC42159.1"/>
    </source>
</evidence>
<dbReference type="InterPro" id="IPR018200">
    <property type="entry name" value="USP_CS"/>
</dbReference>
<dbReference type="GO" id="GO:0006508">
    <property type="term" value="P:proteolysis"/>
    <property type="evidence" value="ECO:0007669"/>
    <property type="project" value="UniProtKB-KW"/>
</dbReference>
<dbReference type="InterPro" id="IPR006615">
    <property type="entry name" value="Pept_C19_DUSP"/>
</dbReference>
<dbReference type="PANTHER" id="PTHR21646">
    <property type="entry name" value="UBIQUITIN CARBOXYL-TERMINAL HYDROLASE"/>
    <property type="match status" value="1"/>
</dbReference>
<dbReference type="EMBL" id="CABPRJ010001939">
    <property type="protein sequence ID" value="VVC42159.1"/>
    <property type="molecule type" value="Genomic_DNA"/>
</dbReference>
<dbReference type="InterPro" id="IPR050185">
    <property type="entry name" value="Ub_carboxyl-term_hydrolase"/>
</dbReference>
<keyword evidence="13" id="KW-0378">Hydrolase</keyword>
<evidence type="ECO:0000256" key="7">
    <source>
        <dbReference type="ARBA" id="ARBA00022723"/>
    </source>
</evidence>
<comment type="catalytic activity">
    <reaction evidence="1 13">
        <text>Thiol-dependent hydrolysis of ester, thioester, amide, peptide and isopeptide bonds formed by the C-terminal Gly of ubiquitin (a 76-residue protein attached to proteins as an intracellular targeting signal).</text>
        <dbReference type="EC" id="3.4.19.12"/>
    </reaction>
</comment>
<dbReference type="AlphaFoldDB" id="A0A5E4NBS4"/>
<feature type="compositionally biased region" description="Acidic residues" evidence="14">
    <location>
        <begin position="285"/>
        <end position="295"/>
    </location>
</feature>
<evidence type="ECO:0000256" key="11">
    <source>
        <dbReference type="ARBA" id="ARBA00023212"/>
    </source>
</evidence>